<dbReference type="GO" id="GO:0000287">
    <property type="term" value="F:magnesium ion binding"/>
    <property type="evidence" value="ECO:0007669"/>
    <property type="project" value="InterPro"/>
</dbReference>
<dbReference type="AlphaFoldDB" id="A0A2A9HFZ7"/>
<evidence type="ECO:0000256" key="4">
    <source>
        <dbReference type="ARBA" id="ARBA00022842"/>
    </source>
</evidence>
<dbReference type="GO" id="GO:0016830">
    <property type="term" value="F:carbon-carbon lyase activity"/>
    <property type="evidence" value="ECO:0007669"/>
    <property type="project" value="UniProtKB-ARBA"/>
</dbReference>
<keyword evidence="5 7" id="KW-0786">Thiamine pyrophosphate</keyword>
<dbReference type="SUPFAM" id="SSF52518">
    <property type="entry name" value="Thiamin diphosphate-binding fold (THDP-binding)"/>
    <property type="match status" value="2"/>
</dbReference>
<dbReference type="InterPro" id="IPR011766">
    <property type="entry name" value="TPP_enzyme_TPP-bd"/>
</dbReference>
<evidence type="ECO:0000256" key="6">
    <source>
        <dbReference type="ARBA" id="ARBA00023239"/>
    </source>
</evidence>
<dbReference type="PANTHER" id="PTHR43710">
    <property type="entry name" value="2-HYDROXYACYL-COA LYASE"/>
    <property type="match status" value="1"/>
</dbReference>
<keyword evidence="3" id="KW-0479">Metal-binding</keyword>
<sequence length="551" mass="59773">MAELTGAQIVAKALKQQGVEYMFGVVGIPVVPIAVHAQREGIKFFGFRNEQAASYAAAAIGYLTGRPGVCLAVSGPGMVHGIAGMANAWANCWPMILIGGANDSYQNGQGAFQEAPQIETARPYAKYAARPDSTRRIPFFVEQAVRATIYGRPGAAYLDLPGDLITGSVDESEVHFPPRCPDPPRTLAPWENIERALEALKSAERPLVIVGKGAAYARAEEEVRKFIDATQLPFLPTPMGKGVVPDDHPLAISPARSFALQNADVVLLLGARLNWILHFGLPPRFDPKVRVIQVDIAAEEIGNNVPAEVALVGDAKAIVGQMNEALTRAPWQYPAETTWWTGLRKKIEENAATVAEMMADESVPMGYYRVYRDIREYIPRDAIIVNEGANTMDIGRTLMPNFYPRHRLDAGSFGTMGVGVGQAIAAAAVHPDKRVFCIEGDSAFGFSGMEVETAARYGLNNIVFIIINNNGIGGGPDELDPTRVPPSAYTPNAHYEKMAEIYGGKGFFVTQPSELRPALEAALACDKPAIVNIMISARSQRKPQQFAWLTR</sequence>
<evidence type="ECO:0000256" key="3">
    <source>
        <dbReference type="ARBA" id="ARBA00022723"/>
    </source>
</evidence>
<dbReference type="FunFam" id="3.40.50.1220:FF:000006">
    <property type="entry name" value="2-hydroxyacyl-CoA lyase 1"/>
    <property type="match status" value="1"/>
</dbReference>
<evidence type="ECO:0000259" key="9">
    <source>
        <dbReference type="Pfam" id="PF02775"/>
    </source>
</evidence>
<dbReference type="Proteomes" id="UP000223071">
    <property type="component" value="Unassembled WGS sequence"/>
</dbReference>
<dbReference type="InterPro" id="IPR029061">
    <property type="entry name" value="THDP-binding"/>
</dbReference>
<dbReference type="SUPFAM" id="SSF52467">
    <property type="entry name" value="DHS-like NAD/FAD-binding domain"/>
    <property type="match status" value="1"/>
</dbReference>
<dbReference type="InterPro" id="IPR029035">
    <property type="entry name" value="DHS-like_NAD/FAD-binding_dom"/>
</dbReference>
<evidence type="ECO:0000256" key="7">
    <source>
        <dbReference type="RuleBase" id="RU362132"/>
    </source>
</evidence>
<evidence type="ECO:0000256" key="5">
    <source>
        <dbReference type="ARBA" id="ARBA00023052"/>
    </source>
</evidence>
<comment type="caution">
    <text evidence="11">The sequence shown here is derived from an EMBL/GenBank/DDBJ whole genome shotgun (WGS) entry which is preliminary data.</text>
</comment>
<feature type="domain" description="Thiamine pyrophosphate enzyme N-terminal TPP-binding" evidence="10">
    <location>
        <begin position="5"/>
        <end position="115"/>
    </location>
</feature>
<feature type="domain" description="Thiamine pyrophosphate enzyme TPP-binding" evidence="9">
    <location>
        <begin position="393"/>
        <end position="533"/>
    </location>
</feature>
<dbReference type="Gene3D" id="3.40.50.1220">
    <property type="entry name" value="TPP-binding domain"/>
    <property type="match status" value="1"/>
</dbReference>
<dbReference type="InterPro" id="IPR045025">
    <property type="entry name" value="HACL1-like"/>
</dbReference>
<reference evidence="11 12" key="1">
    <citation type="submission" date="2017-09" db="EMBL/GenBank/DDBJ databases">
        <title>Sequencing the genomes of two abundant thermophiles in Great Basin hot springs: Thermocrinis jamiesonii and novel Chloroflexi Thermoflexus hugenholtzii.</title>
        <authorList>
            <person name="Hedlund B."/>
        </authorList>
    </citation>
    <scope>NUCLEOTIDE SEQUENCE [LARGE SCALE GENOMIC DNA]</scope>
    <source>
        <strain evidence="11 12">G233</strain>
    </source>
</reference>
<proteinExistence type="inferred from homology"/>
<evidence type="ECO:0000259" key="8">
    <source>
        <dbReference type="Pfam" id="PF00205"/>
    </source>
</evidence>
<dbReference type="PROSITE" id="PS00187">
    <property type="entry name" value="TPP_ENZYMES"/>
    <property type="match status" value="1"/>
</dbReference>
<dbReference type="InterPro" id="IPR012000">
    <property type="entry name" value="Thiamin_PyroP_enz_cen_dom"/>
</dbReference>
<evidence type="ECO:0000313" key="11">
    <source>
        <dbReference type="EMBL" id="PFG74273.1"/>
    </source>
</evidence>
<keyword evidence="6 11" id="KW-0456">Lyase</keyword>
<dbReference type="GO" id="GO:0030976">
    <property type="term" value="F:thiamine pyrophosphate binding"/>
    <property type="evidence" value="ECO:0007669"/>
    <property type="project" value="InterPro"/>
</dbReference>
<dbReference type="Pfam" id="PF02776">
    <property type="entry name" value="TPP_enzyme_N"/>
    <property type="match status" value="1"/>
</dbReference>
<dbReference type="Pfam" id="PF00205">
    <property type="entry name" value="TPP_enzyme_M"/>
    <property type="match status" value="1"/>
</dbReference>
<dbReference type="CDD" id="cd02004">
    <property type="entry name" value="TPP_BZL_OCoD_HPCL"/>
    <property type="match status" value="1"/>
</dbReference>
<dbReference type="GO" id="GO:0001561">
    <property type="term" value="P:fatty acid alpha-oxidation"/>
    <property type="evidence" value="ECO:0007669"/>
    <property type="project" value="TreeGrafter"/>
</dbReference>
<dbReference type="InterPro" id="IPR000399">
    <property type="entry name" value="TPP-bd_CS"/>
</dbReference>
<dbReference type="EMBL" id="PDJQ01000001">
    <property type="protein sequence ID" value="PFG74273.1"/>
    <property type="molecule type" value="Genomic_DNA"/>
</dbReference>
<feature type="domain" description="Thiamine pyrophosphate enzyme central" evidence="8">
    <location>
        <begin position="193"/>
        <end position="321"/>
    </location>
</feature>
<dbReference type="FunFam" id="3.40.50.970:FF:000038">
    <property type="entry name" value="2-hydroxyacyl-CoA lyase 1 isoform X1"/>
    <property type="match status" value="1"/>
</dbReference>
<evidence type="ECO:0000256" key="1">
    <source>
        <dbReference type="ARBA" id="ARBA00001964"/>
    </source>
</evidence>
<dbReference type="RefSeq" id="WP_098503668.1">
    <property type="nucleotide sequence ID" value="NZ_PDJQ01000001.1"/>
</dbReference>
<protein>
    <submittedName>
        <fullName evidence="11">2-hydroxyacyl-CoA lyase 1</fullName>
    </submittedName>
</protein>
<accession>A0A2A9HFZ7</accession>
<comment type="cofactor">
    <cofactor evidence="1">
        <name>thiamine diphosphate</name>
        <dbReference type="ChEBI" id="CHEBI:58937"/>
    </cofactor>
</comment>
<dbReference type="Gene3D" id="3.40.50.970">
    <property type="match status" value="2"/>
</dbReference>
<name>A0A2A9HFZ7_TEPT2</name>
<keyword evidence="12" id="KW-1185">Reference proteome</keyword>
<dbReference type="InterPro" id="IPR012001">
    <property type="entry name" value="Thiamin_PyroP_enz_TPP-bd_dom"/>
</dbReference>
<evidence type="ECO:0000313" key="12">
    <source>
        <dbReference type="Proteomes" id="UP000223071"/>
    </source>
</evidence>
<dbReference type="NCBIfam" id="NF006721">
    <property type="entry name" value="PRK09259.1"/>
    <property type="match status" value="1"/>
</dbReference>
<gene>
    <name evidence="11" type="ORF">A9A59_1488</name>
</gene>
<comment type="similarity">
    <text evidence="2 7">Belongs to the TPP enzyme family.</text>
</comment>
<keyword evidence="4" id="KW-0460">Magnesium</keyword>
<dbReference type="Pfam" id="PF02775">
    <property type="entry name" value="TPP_enzyme_C"/>
    <property type="match status" value="1"/>
</dbReference>
<organism evidence="11 12">
    <name type="scientific">Tepidiforma thermophila (strain KCTC 52669 / CGMCC 1.13589 / G233)</name>
    <dbReference type="NCBI Taxonomy" id="2761530"/>
    <lineage>
        <taxon>Bacteria</taxon>
        <taxon>Bacillati</taxon>
        <taxon>Chloroflexota</taxon>
        <taxon>Tepidiformia</taxon>
        <taxon>Tepidiformales</taxon>
        <taxon>Tepidiformaceae</taxon>
        <taxon>Tepidiforma</taxon>
    </lineage>
</organism>
<dbReference type="PANTHER" id="PTHR43710:SF2">
    <property type="entry name" value="2-HYDROXYACYL-COA LYASE 1"/>
    <property type="match status" value="1"/>
</dbReference>
<evidence type="ECO:0000259" key="10">
    <source>
        <dbReference type="Pfam" id="PF02776"/>
    </source>
</evidence>
<evidence type="ECO:0000256" key="2">
    <source>
        <dbReference type="ARBA" id="ARBA00007812"/>
    </source>
</evidence>
<dbReference type="CDD" id="cd07035">
    <property type="entry name" value="TPP_PYR_POX_like"/>
    <property type="match status" value="1"/>
</dbReference>